<dbReference type="KEGG" id="ccro:CMC5_011240"/>
<organism evidence="10 11">
    <name type="scientific">Chondromyces crocatus</name>
    <dbReference type="NCBI Taxonomy" id="52"/>
    <lineage>
        <taxon>Bacteria</taxon>
        <taxon>Pseudomonadati</taxon>
        <taxon>Myxococcota</taxon>
        <taxon>Polyangia</taxon>
        <taxon>Polyangiales</taxon>
        <taxon>Polyangiaceae</taxon>
        <taxon>Chondromyces</taxon>
    </lineage>
</organism>
<keyword evidence="7 8" id="KW-0472">Membrane</keyword>
<evidence type="ECO:0000259" key="9">
    <source>
        <dbReference type="PROSITE" id="PS50928"/>
    </source>
</evidence>
<comment type="subcellular location">
    <subcellularLocation>
        <location evidence="1 8">Cell membrane</location>
        <topology evidence="1 8">Multi-pass membrane protein</topology>
    </subcellularLocation>
</comment>
<evidence type="ECO:0000256" key="4">
    <source>
        <dbReference type="ARBA" id="ARBA00022475"/>
    </source>
</evidence>
<accession>A0A0K1E8U0</accession>
<evidence type="ECO:0000256" key="5">
    <source>
        <dbReference type="ARBA" id="ARBA00022692"/>
    </source>
</evidence>
<dbReference type="SUPFAM" id="SSF161098">
    <property type="entry name" value="MetI-like"/>
    <property type="match status" value="1"/>
</dbReference>
<evidence type="ECO:0000256" key="2">
    <source>
        <dbReference type="ARBA" id="ARBA00007069"/>
    </source>
</evidence>
<dbReference type="PANTHER" id="PTHR42929:SF1">
    <property type="entry name" value="INNER MEMBRANE ABC TRANSPORTER PERMEASE PROTEIN YDCU-RELATED"/>
    <property type="match status" value="1"/>
</dbReference>
<keyword evidence="6 8" id="KW-1133">Transmembrane helix</keyword>
<dbReference type="Pfam" id="PF00528">
    <property type="entry name" value="BPD_transp_1"/>
    <property type="match status" value="1"/>
</dbReference>
<evidence type="ECO:0000313" key="11">
    <source>
        <dbReference type="Proteomes" id="UP000067626"/>
    </source>
</evidence>
<evidence type="ECO:0000256" key="6">
    <source>
        <dbReference type="ARBA" id="ARBA00022989"/>
    </source>
</evidence>
<feature type="domain" description="ABC transmembrane type-1" evidence="9">
    <location>
        <begin position="79"/>
        <end position="285"/>
    </location>
</feature>
<keyword evidence="11" id="KW-1185">Reference proteome</keyword>
<evidence type="ECO:0000256" key="1">
    <source>
        <dbReference type="ARBA" id="ARBA00004651"/>
    </source>
</evidence>
<dbReference type="PANTHER" id="PTHR42929">
    <property type="entry name" value="INNER MEMBRANE ABC TRANSPORTER PERMEASE PROTEIN YDCU-RELATED-RELATED"/>
    <property type="match status" value="1"/>
</dbReference>
<sequence length="292" mass="32182">MTPTAGQLPEIQGAHRRPGLRGWLLFAPLMLWLGAFVIAPTAIMLVYSFCQRDELGQVVFEFSLSNYARVFDTTYLKIFTTSIKYAAITTVICLMVGYPVAYHIGRAREGIRNKLLMLVMIPFWTSFLIRTYAWMSILKEEGPLNAMLLYTRMIAAPLDILYTPTAVIIGLVYSYLPFMILPIYGSVEKLDNALIEAAFDLGAGPVSAFSHVIVPLTRPGIFAGVLLVFIPAIGMFAITDLMGGGRVPMIGNVIQNQFGQARDWPFGAALGMTMLLLFAACFALSMRKSDAA</sequence>
<dbReference type="InterPro" id="IPR035906">
    <property type="entry name" value="MetI-like_sf"/>
</dbReference>
<dbReference type="OrthoDB" id="9795403at2"/>
<evidence type="ECO:0000256" key="3">
    <source>
        <dbReference type="ARBA" id="ARBA00022448"/>
    </source>
</evidence>
<evidence type="ECO:0000256" key="8">
    <source>
        <dbReference type="RuleBase" id="RU363032"/>
    </source>
</evidence>
<dbReference type="EMBL" id="CP012159">
    <property type="protein sequence ID" value="AKT36998.1"/>
    <property type="molecule type" value="Genomic_DNA"/>
</dbReference>
<feature type="transmembrane region" description="Helical" evidence="8">
    <location>
        <begin position="220"/>
        <end position="243"/>
    </location>
</feature>
<keyword evidence="5 8" id="KW-0812">Transmembrane</keyword>
<protein>
    <submittedName>
        <fullName evidence="10">ABC transporter permease</fullName>
    </submittedName>
</protein>
<dbReference type="Proteomes" id="UP000067626">
    <property type="component" value="Chromosome"/>
</dbReference>
<reference evidence="10 11" key="1">
    <citation type="submission" date="2015-07" db="EMBL/GenBank/DDBJ databases">
        <title>Genome analysis of myxobacterium Chondromyces crocatus Cm c5 reveals a high potential for natural compound synthesis and the genetic basis for the loss of fruiting body formation.</title>
        <authorList>
            <person name="Zaburannyi N."/>
            <person name="Bunk B."/>
            <person name="Maier J."/>
            <person name="Overmann J."/>
            <person name="Mueller R."/>
        </authorList>
    </citation>
    <scope>NUCLEOTIDE SEQUENCE [LARGE SCALE GENOMIC DNA]</scope>
    <source>
        <strain evidence="10 11">Cm c5</strain>
    </source>
</reference>
<gene>
    <name evidence="10" type="ORF">CMC5_011240</name>
</gene>
<dbReference type="GO" id="GO:0055085">
    <property type="term" value="P:transmembrane transport"/>
    <property type="evidence" value="ECO:0007669"/>
    <property type="project" value="InterPro"/>
</dbReference>
<proteinExistence type="inferred from homology"/>
<dbReference type="GO" id="GO:0005886">
    <property type="term" value="C:plasma membrane"/>
    <property type="evidence" value="ECO:0007669"/>
    <property type="project" value="UniProtKB-SubCell"/>
</dbReference>
<feature type="transmembrane region" description="Helical" evidence="8">
    <location>
        <begin position="116"/>
        <end position="135"/>
    </location>
</feature>
<keyword evidence="4" id="KW-1003">Cell membrane</keyword>
<keyword evidence="3 8" id="KW-0813">Transport</keyword>
<dbReference type="AlphaFoldDB" id="A0A0K1E8U0"/>
<dbReference type="RefSeq" id="WP_050429430.1">
    <property type="nucleotide sequence ID" value="NZ_CP012159.1"/>
</dbReference>
<dbReference type="PROSITE" id="PS50928">
    <property type="entry name" value="ABC_TM1"/>
    <property type="match status" value="1"/>
</dbReference>
<feature type="transmembrane region" description="Helical" evidence="8">
    <location>
        <begin position="85"/>
        <end position="104"/>
    </location>
</feature>
<name>A0A0K1E8U0_CHOCO</name>
<dbReference type="STRING" id="52.CMC5_011240"/>
<feature type="transmembrane region" description="Helical" evidence="8">
    <location>
        <begin position="23"/>
        <end position="47"/>
    </location>
</feature>
<dbReference type="CDD" id="cd06261">
    <property type="entry name" value="TM_PBP2"/>
    <property type="match status" value="1"/>
</dbReference>
<feature type="transmembrane region" description="Helical" evidence="8">
    <location>
        <begin position="264"/>
        <end position="286"/>
    </location>
</feature>
<dbReference type="PATRIC" id="fig|52.7.peg.1200"/>
<evidence type="ECO:0000256" key="7">
    <source>
        <dbReference type="ARBA" id="ARBA00023136"/>
    </source>
</evidence>
<comment type="similarity">
    <text evidence="2">Belongs to the binding-protein-dependent transport system permease family. CysTW subfamily.</text>
</comment>
<evidence type="ECO:0000313" key="10">
    <source>
        <dbReference type="EMBL" id="AKT36998.1"/>
    </source>
</evidence>
<feature type="transmembrane region" description="Helical" evidence="8">
    <location>
        <begin position="160"/>
        <end position="181"/>
    </location>
</feature>
<dbReference type="Gene3D" id="1.10.3720.10">
    <property type="entry name" value="MetI-like"/>
    <property type="match status" value="1"/>
</dbReference>
<dbReference type="InterPro" id="IPR000515">
    <property type="entry name" value="MetI-like"/>
</dbReference>